<proteinExistence type="predicted"/>
<dbReference type="SUPFAM" id="SSF56300">
    <property type="entry name" value="Metallo-dependent phosphatases"/>
    <property type="match status" value="1"/>
</dbReference>
<gene>
    <name evidence="2" type="ORF">SAMN04489713_122129</name>
</gene>
<dbReference type="eggNOG" id="COG0639">
    <property type="taxonomic scope" value="Bacteria"/>
</dbReference>
<dbReference type="InterPro" id="IPR050126">
    <property type="entry name" value="Ap4A_hydrolase"/>
</dbReference>
<dbReference type="CDD" id="cd00144">
    <property type="entry name" value="MPP_PPP_family"/>
    <property type="match status" value="1"/>
</dbReference>
<dbReference type="EMBL" id="FOVH01000022">
    <property type="protein sequence ID" value="SFQ13132.1"/>
    <property type="molecule type" value="Genomic_DNA"/>
</dbReference>
<reference evidence="2 3" key="1">
    <citation type="submission" date="2016-10" db="EMBL/GenBank/DDBJ databases">
        <authorList>
            <person name="de Groot N.N."/>
        </authorList>
    </citation>
    <scope>NUCLEOTIDE SEQUENCE [LARGE SCALE GENOMIC DNA]</scope>
    <source>
        <strain evidence="2 3">DSM 43067</strain>
    </source>
</reference>
<dbReference type="PANTHER" id="PTHR42850">
    <property type="entry name" value="METALLOPHOSPHOESTERASE"/>
    <property type="match status" value="1"/>
</dbReference>
<dbReference type="STRING" id="1993.SAMN04489713_122129"/>
<keyword evidence="3" id="KW-1185">Reference proteome</keyword>
<dbReference type="PANTHER" id="PTHR42850:SF4">
    <property type="entry name" value="ZINC-DEPENDENT ENDOPOLYPHOSPHATASE"/>
    <property type="match status" value="1"/>
</dbReference>
<dbReference type="Gene3D" id="3.60.21.10">
    <property type="match status" value="1"/>
</dbReference>
<evidence type="ECO:0000259" key="1">
    <source>
        <dbReference type="Pfam" id="PF00149"/>
    </source>
</evidence>
<dbReference type="AlphaFoldDB" id="A0A1I5W065"/>
<accession>A0A1I5W065</accession>
<dbReference type="GO" id="GO:0016791">
    <property type="term" value="F:phosphatase activity"/>
    <property type="evidence" value="ECO:0007669"/>
    <property type="project" value="TreeGrafter"/>
</dbReference>
<protein>
    <submittedName>
        <fullName evidence="2">Serine/threonine protein phosphatase 1</fullName>
    </submittedName>
</protein>
<dbReference type="Pfam" id="PF00149">
    <property type="entry name" value="Metallophos"/>
    <property type="match status" value="1"/>
</dbReference>
<dbReference type="InterPro" id="IPR029052">
    <property type="entry name" value="Metallo-depent_PP-like"/>
</dbReference>
<dbReference type="Proteomes" id="UP000183413">
    <property type="component" value="Unassembled WGS sequence"/>
</dbReference>
<organism evidence="2 3">
    <name type="scientific">Actinomadura madurae</name>
    <dbReference type="NCBI Taxonomy" id="1993"/>
    <lineage>
        <taxon>Bacteria</taxon>
        <taxon>Bacillati</taxon>
        <taxon>Actinomycetota</taxon>
        <taxon>Actinomycetes</taxon>
        <taxon>Streptosporangiales</taxon>
        <taxon>Thermomonosporaceae</taxon>
        <taxon>Actinomadura</taxon>
    </lineage>
</organism>
<dbReference type="GO" id="GO:0005737">
    <property type="term" value="C:cytoplasm"/>
    <property type="evidence" value="ECO:0007669"/>
    <property type="project" value="TreeGrafter"/>
</dbReference>
<dbReference type="InterPro" id="IPR004843">
    <property type="entry name" value="Calcineurin-like_PHP"/>
</dbReference>
<name>A0A1I5W065_9ACTN</name>
<sequence>MVRLCGATHIPLHAERAPAYPRRVRRIIIGDIHGCFDELLELLEKVDLQPDDLLVSVGDLVDRGPAPGAVVGLFRERPNSVAVMGNHERKHVRGIFSYAQEITRLQLGERYTEAVDWMRTLPYYFENDHVRVVHAAMLPGMPLADQKEEILCGTTSGERELTALFPGSHWHHHYTDTKPVVFGHHVTGHEPLIRDGRVFGLDTGACHGWNLTALCVPGFTVHSVKAHADHWSLIKRQWQLPVLKTKPWRDFTWQELAETVAKFSSAPAAARTWLEAVEEWAAELQSSFPALVTAAHRVAHELTTDEMRQHPAARFLFQARNGRLDQTSLARQCPTPRKTIDLATMFALPARDLPE</sequence>
<dbReference type="InParanoid" id="A0A1I5W065"/>
<evidence type="ECO:0000313" key="3">
    <source>
        <dbReference type="Proteomes" id="UP000183413"/>
    </source>
</evidence>
<feature type="domain" description="Calcineurin-like phosphoesterase" evidence="1">
    <location>
        <begin position="27"/>
        <end position="136"/>
    </location>
</feature>
<evidence type="ECO:0000313" key="2">
    <source>
        <dbReference type="EMBL" id="SFQ13132.1"/>
    </source>
</evidence>